<evidence type="ECO:0000313" key="3">
    <source>
        <dbReference type="Proteomes" id="UP000030665"/>
    </source>
</evidence>
<keyword evidence="3" id="KW-1185">Reference proteome</keyword>
<name>A0A077YXP4_TRITR</name>
<feature type="region of interest" description="Disordered" evidence="1">
    <location>
        <begin position="422"/>
        <end position="455"/>
    </location>
</feature>
<accession>A0A077YXP4</accession>
<dbReference type="Proteomes" id="UP000030665">
    <property type="component" value="Unassembled WGS sequence"/>
</dbReference>
<evidence type="ECO:0000256" key="1">
    <source>
        <dbReference type="SAM" id="MobiDB-lite"/>
    </source>
</evidence>
<proteinExistence type="predicted"/>
<feature type="compositionally biased region" description="Basic residues" evidence="1">
    <location>
        <begin position="438"/>
        <end position="452"/>
    </location>
</feature>
<feature type="compositionally biased region" description="Low complexity" evidence="1">
    <location>
        <begin position="506"/>
        <end position="515"/>
    </location>
</feature>
<dbReference type="EMBL" id="HG805826">
    <property type="protein sequence ID" value="CDW52554.1"/>
    <property type="molecule type" value="Genomic_DNA"/>
</dbReference>
<organism evidence="2 3">
    <name type="scientific">Trichuris trichiura</name>
    <name type="common">Whipworm</name>
    <name type="synonym">Trichocephalus trichiurus</name>
    <dbReference type="NCBI Taxonomy" id="36087"/>
    <lineage>
        <taxon>Eukaryota</taxon>
        <taxon>Metazoa</taxon>
        <taxon>Ecdysozoa</taxon>
        <taxon>Nematoda</taxon>
        <taxon>Enoplea</taxon>
        <taxon>Dorylaimia</taxon>
        <taxon>Trichinellida</taxon>
        <taxon>Trichuridae</taxon>
        <taxon>Trichuris</taxon>
    </lineage>
</organism>
<gene>
    <name evidence="2" type="ORF">TTRE_0000081601</name>
</gene>
<feature type="compositionally biased region" description="Acidic residues" evidence="1">
    <location>
        <begin position="522"/>
        <end position="533"/>
    </location>
</feature>
<sequence length="562" mass="63795">MSDNTVNPCIVKGAKQDVGRRPMGSCPANKMMKNGSDYAVGHIFADMFGHEVPFFDTLGLVICVCVYAVKSYRKAGIKLRDTDHPPDFITTTLWNGENVTWMEAWLDPEDYPKSVECHFEKSTGERVSHELALTMDDLEGPCYHDGHEEFALQQCQPSQYCVRQKSNKPVCQLKPIENRTDCDTSIFFPSLCELMKPVSNVSLSAYQEPDEVLPLGTYVKWPVTDSVRFSYYANQEQGKNVYVSLTCLKRGEDRGSTNFEYEERTFQPDETSVASGDVTFHICFDSELFRIGIDTDQGESYYLYGIPFTFDAKMEANGKELLESTPENPIRSVKCKIDIPYMITDLFRVQTWWSLSSTGKDLKTDELNGDEHISSNYRCNVLVKFQSTFPRLDMEEYKHTELRIYLSGLRNVDFNQTVALDRYNKRKPPKDETDKSKVKLGKLRRKRKRREKAKAAAGWAPGLIRKAPGQPSMVEEEISEPLLPGEQLLDDINIDLEDLDFDLSESTETSMSTETGDAGYLIDEEEEGTEELTESGMTEELANQIAQEGEDSTESTENKSAE</sequence>
<protein>
    <submittedName>
        <fullName evidence="2">Lin-7 protein</fullName>
    </submittedName>
</protein>
<reference evidence="2" key="2">
    <citation type="submission" date="2014-03" db="EMBL/GenBank/DDBJ databases">
        <title>The whipworm genome and dual-species transcriptomics of an intimate host-pathogen interaction.</title>
        <authorList>
            <person name="Foth B.J."/>
            <person name="Tsai I.J."/>
            <person name="Reid A.J."/>
            <person name="Bancroft A.J."/>
            <person name="Nichol S."/>
            <person name="Tracey A."/>
            <person name="Holroyd N."/>
            <person name="Cotton J.A."/>
            <person name="Stanley E.J."/>
            <person name="Zarowiecki M."/>
            <person name="Liu J.Z."/>
            <person name="Huckvale T."/>
            <person name="Cooper P.J."/>
            <person name="Grencis R.K."/>
            <person name="Berriman M."/>
        </authorList>
    </citation>
    <scope>NUCLEOTIDE SEQUENCE [LARGE SCALE GENOMIC DNA]</scope>
</reference>
<reference evidence="2" key="1">
    <citation type="submission" date="2014-01" db="EMBL/GenBank/DDBJ databases">
        <authorList>
            <person name="Aslett M."/>
        </authorList>
    </citation>
    <scope>NUCLEOTIDE SEQUENCE</scope>
</reference>
<dbReference type="AlphaFoldDB" id="A0A077YXP4"/>
<feature type="region of interest" description="Disordered" evidence="1">
    <location>
        <begin position="505"/>
        <end position="562"/>
    </location>
</feature>
<evidence type="ECO:0000313" key="2">
    <source>
        <dbReference type="EMBL" id="CDW52554.1"/>
    </source>
</evidence>